<organism evidence="1 2">
    <name type="scientific">Dendrothele bispora (strain CBS 962.96)</name>
    <dbReference type="NCBI Taxonomy" id="1314807"/>
    <lineage>
        <taxon>Eukaryota</taxon>
        <taxon>Fungi</taxon>
        <taxon>Dikarya</taxon>
        <taxon>Basidiomycota</taxon>
        <taxon>Agaricomycotina</taxon>
        <taxon>Agaricomycetes</taxon>
        <taxon>Agaricomycetidae</taxon>
        <taxon>Agaricales</taxon>
        <taxon>Agaricales incertae sedis</taxon>
        <taxon>Dendrothele</taxon>
    </lineage>
</organism>
<protein>
    <submittedName>
        <fullName evidence="1">Uncharacterized protein</fullName>
    </submittedName>
</protein>
<proteinExistence type="predicted"/>
<dbReference type="Proteomes" id="UP000297245">
    <property type="component" value="Unassembled WGS sequence"/>
</dbReference>
<reference evidence="1 2" key="1">
    <citation type="journal article" date="2019" name="Nat. Ecol. Evol.">
        <title>Megaphylogeny resolves global patterns of mushroom evolution.</title>
        <authorList>
            <person name="Varga T."/>
            <person name="Krizsan K."/>
            <person name="Foldi C."/>
            <person name="Dima B."/>
            <person name="Sanchez-Garcia M."/>
            <person name="Sanchez-Ramirez S."/>
            <person name="Szollosi G.J."/>
            <person name="Szarkandi J.G."/>
            <person name="Papp V."/>
            <person name="Albert L."/>
            <person name="Andreopoulos W."/>
            <person name="Angelini C."/>
            <person name="Antonin V."/>
            <person name="Barry K.W."/>
            <person name="Bougher N.L."/>
            <person name="Buchanan P."/>
            <person name="Buyck B."/>
            <person name="Bense V."/>
            <person name="Catcheside P."/>
            <person name="Chovatia M."/>
            <person name="Cooper J."/>
            <person name="Damon W."/>
            <person name="Desjardin D."/>
            <person name="Finy P."/>
            <person name="Geml J."/>
            <person name="Haridas S."/>
            <person name="Hughes K."/>
            <person name="Justo A."/>
            <person name="Karasinski D."/>
            <person name="Kautmanova I."/>
            <person name="Kiss B."/>
            <person name="Kocsube S."/>
            <person name="Kotiranta H."/>
            <person name="LaButti K.M."/>
            <person name="Lechner B.E."/>
            <person name="Liimatainen K."/>
            <person name="Lipzen A."/>
            <person name="Lukacs Z."/>
            <person name="Mihaltcheva S."/>
            <person name="Morgado L.N."/>
            <person name="Niskanen T."/>
            <person name="Noordeloos M.E."/>
            <person name="Ohm R.A."/>
            <person name="Ortiz-Santana B."/>
            <person name="Ovrebo C."/>
            <person name="Racz N."/>
            <person name="Riley R."/>
            <person name="Savchenko A."/>
            <person name="Shiryaev A."/>
            <person name="Soop K."/>
            <person name="Spirin V."/>
            <person name="Szebenyi C."/>
            <person name="Tomsovsky M."/>
            <person name="Tulloss R.E."/>
            <person name="Uehling J."/>
            <person name="Grigoriev I.V."/>
            <person name="Vagvolgyi C."/>
            <person name="Papp T."/>
            <person name="Martin F.M."/>
            <person name="Miettinen O."/>
            <person name="Hibbett D.S."/>
            <person name="Nagy L.G."/>
        </authorList>
    </citation>
    <scope>NUCLEOTIDE SEQUENCE [LARGE SCALE GENOMIC DNA]</scope>
    <source>
        <strain evidence="1 2">CBS 962.96</strain>
    </source>
</reference>
<keyword evidence="2" id="KW-1185">Reference proteome</keyword>
<dbReference type="EMBL" id="ML179036">
    <property type="protein sequence ID" value="THV07945.1"/>
    <property type="molecule type" value="Genomic_DNA"/>
</dbReference>
<evidence type="ECO:0000313" key="1">
    <source>
        <dbReference type="EMBL" id="THV07945.1"/>
    </source>
</evidence>
<evidence type="ECO:0000313" key="2">
    <source>
        <dbReference type="Proteomes" id="UP000297245"/>
    </source>
</evidence>
<sequence>GMTIHSWGAVSPVAQDIDSVIKCIKTCKPAFQRWKKTKVLIIDEGFWVISCYPRTRLIVYVCVTSFYGGRSLLLAVSGNRG</sequence>
<gene>
    <name evidence="1" type="ORF">K435DRAFT_642655</name>
</gene>
<dbReference type="AlphaFoldDB" id="A0A4S8MXJ8"/>
<accession>A0A4S8MXJ8</accession>
<feature type="non-terminal residue" evidence="1">
    <location>
        <position position="1"/>
    </location>
</feature>
<dbReference type="OrthoDB" id="432234at2759"/>
<name>A0A4S8MXJ8_DENBC</name>